<proteinExistence type="predicted"/>
<accession>A0AA88M5Z4</accession>
<sequence>MNPRLRHIDERHLTAYGNSDKLCDEPILHINFRIDAIKPPSKQSICLEQLCTTPEAVQEHEAQNVQYIRLQMKCHYP</sequence>
<organism evidence="1 2">
    <name type="scientific">Tachysurus vachellii</name>
    <name type="common">Darkbarbel catfish</name>
    <name type="synonym">Pelteobagrus vachellii</name>
    <dbReference type="NCBI Taxonomy" id="175792"/>
    <lineage>
        <taxon>Eukaryota</taxon>
        <taxon>Metazoa</taxon>
        <taxon>Chordata</taxon>
        <taxon>Craniata</taxon>
        <taxon>Vertebrata</taxon>
        <taxon>Euteleostomi</taxon>
        <taxon>Actinopterygii</taxon>
        <taxon>Neopterygii</taxon>
        <taxon>Teleostei</taxon>
        <taxon>Ostariophysi</taxon>
        <taxon>Siluriformes</taxon>
        <taxon>Bagridae</taxon>
        <taxon>Tachysurus</taxon>
    </lineage>
</organism>
<name>A0AA88M5Z4_TACVA</name>
<reference evidence="1" key="1">
    <citation type="submission" date="2023-08" db="EMBL/GenBank/DDBJ databases">
        <title>Pelteobagrus vachellii genome.</title>
        <authorList>
            <person name="Liu H."/>
        </authorList>
    </citation>
    <scope>NUCLEOTIDE SEQUENCE</scope>
    <source>
        <strain evidence="1">PRFRI_2022a</strain>
        <tissue evidence="1">Muscle</tissue>
    </source>
</reference>
<evidence type="ECO:0000313" key="2">
    <source>
        <dbReference type="Proteomes" id="UP001187315"/>
    </source>
</evidence>
<gene>
    <name evidence="1" type="ORF">Q7C36_016230</name>
</gene>
<dbReference type="EMBL" id="JAVHJS010000017">
    <property type="protein sequence ID" value="KAK2831144.1"/>
    <property type="molecule type" value="Genomic_DNA"/>
</dbReference>
<dbReference type="AlphaFoldDB" id="A0AA88M5Z4"/>
<comment type="caution">
    <text evidence="1">The sequence shown here is derived from an EMBL/GenBank/DDBJ whole genome shotgun (WGS) entry which is preliminary data.</text>
</comment>
<protein>
    <submittedName>
        <fullName evidence="1">Uncharacterized protein</fullName>
    </submittedName>
</protein>
<dbReference type="Proteomes" id="UP001187315">
    <property type="component" value="Unassembled WGS sequence"/>
</dbReference>
<keyword evidence="2" id="KW-1185">Reference proteome</keyword>
<evidence type="ECO:0000313" key="1">
    <source>
        <dbReference type="EMBL" id="KAK2831144.1"/>
    </source>
</evidence>